<dbReference type="EMBL" id="JAMPKM010000010">
    <property type="protein sequence ID" value="MEP0818782.1"/>
    <property type="molecule type" value="Genomic_DNA"/>
</dbReference>
<dbReference type="PRINTS" id="PR00320">
    <property type="entry name" value="GPROTEINBRPT"/>
</dbReference>
<keyword evidence="2" id="KW-0677">Repeat</keyword>
<evidence type="ECO:0000313" key="7">
    <source>
        <dbReference type="EMBL" id="MEP0818782.1"/>
    </source>
</evidence>
<dbReference type="PANTHER" id="PTHR22847:SF637">
    <property type="entry name" value="WD REPEAT DOMAIN 5B"/>
    <property type="match status" value="1"/>
</dbReference>
<feature type="coiled-coil region" evidence="5">
    <location>
        <begin position="944"/>
        <end position="974"/>
    </location>
</feature>
<keyword evidence="1 3" id="KW-0853">WD repeat</keyword>
<dbReference type="SUPFAM" id="SSF52540">
    <property type="entry name" value="P-loop containing nucleoside triphosphate hydrolases"/>
    <property type="match status" value="1"/>
</dbReference>
<dbReference type="InterPro" id="IPR019775">
    <property type="entry name" value="WD40_repeat_CS"/>
</dbReference>
<evidence type="ECO:0000256" key="2">
    <source>
        <dbReference type="ARBA" id="ARBA00022737"/>
    </source>
</evidence>
<dbReference type="SUPFAM" id="SSF50978">
    <property type="entry name" value="WD40 repeat-like"/>
    <property type="match status" value="1"/>
</dbReference>
<dbReference type="InterPro" id="IPR019734">
    <property type="entry name" value="TPR_rpt"/>
</dbReference>
<evidence type="ECO:0000259" key="6">
    <source>
        <dbReference type="Pfam" id="PF20703"/>
    </source>
</evidence>
<dbReference type="PROSITE" id="PS50294">
    <property type="entry name" value="WD_REPEATS_REGION"/>
    <property type="match status" value="3"/>
</dbReference>
<evidence type="ECO:0000256" key="3">
    <source>
        <dbReference type="PROSITE-ProRule" id="PRU00221"/>
    </source>
</evidence>
<dbReference type="PANTHER" id="PTHR22847">
    <property type="entry name" value="WD40 REPEAT PROTEIN"/>
    <property type="match status" value="1"/>
</dbReference>
<keyword evidence="8" id="KW-1185">Reference proteome</keyword>
<dbReference type="SUPFAM" id="SSF48452">
    <property type="entry name" value="TPR-like"/>
    <property type="match status" value="2"/>
</dbReference>
<dbReference type="Gene3D" id="1.25.40.10">
    <property type="entry name" value="Tetratricopeptide repeat domain"/>
    <property type="match status" value="2"/>
</dbReference>
<dbReference type="InterPro" id="IPR001680">
    <property type="entry name" value="WD40_rpt"/>
</dbReference>
<dbReference type="Pfam" id="PF00400">
    <property type="entry name" value="WD40"/>
    <property type="match status" value="3"/>
</dbReference>
<gene>
    <name evidence="7" type="ORF">NC998_16915</name>
</gene>
<feature type="domain" description="Novel STAND NTPase 1" evidence="6">
    <location>
        <begin position="523"/>
        <end position="883"/>
    </location>
</feature>
<dbReference type="SMART" id="SM00320">
    <property type="entry name" value="WD40"/>
    <property type="match status" value="3"/>
</dbReference>
<accession>A0ABV0JAH3</accession>
<evidence type="ECO:0000256" key="1">
    <source>
        <dbReference type="ARBA" id="ARBA00022574"/>
    </source>
</evidence>
<feature type="repeat" description="WD" evidence="3">
    <location>
        <begin position="1075"/>
        <end position="1116"/>
    </location>
</feature>
<feature type="repeat" description="TPR" evidence="4">
    <location>
        <begin position="1282"/>
        <end position="1315"/>
    </location>
</feature>
<dbReference type="Pfam" id="PF20703">
    <property type="entry name" value="nSTAND1"/>
    <property type="match status" value="1"/>
</dbReference>
<dbReference type="InterPro" id="IPR015943">
    <property type="entry name" value="WD40/YVTN_repeat-like_dom_sf"/>
</dbReference>
<dbReference type="InterPro" id="IPR049052">
    <property type="entry name" value="nSTAND1"/>
</dbReference>
<sequence>MAEPLIPEEIDVANTEALEELAWAIEAAQGEFKLILARCNYVNLRDRLVQQLQKLCAVPMQTLTLTETAQTLYATIRAELGEQQPAALMVFGLESVRDLDQVLTATNQVREEFRKHFHFPLVLWIHDDVLKKLVRLAPDFESWATVAEFAIAPNTLLQTLHQETQQLFAALLDPKSNRSFQSRLEFLAHLGILQPSELESALQALQGQGQIEPELQAGLDFSRGLNAADKSVGLQYFQQSLEFWQQQAAHFLGNTSAETEGKFDQTFADSPKLKVGLLLFYIGLYRYVLVEQARQGEADWRSVQEPLQRSVEIFEQAQRPNLVAHCLIQLGRVLQKLKAWDELETVANRAIALRQYYNSQVRFAQNYGFIARLALEQQQWQKAKQAALAALEIMEQQPENQRWFQGLYLLFLAQAQRALGETSHAIATLVQAKQLGDQGYPKFYIRVLNELRDLYHSQKQYLEAFQAKQIRLSVEQQYGIRAFVGAGRLQPKREAVAEEVGTRQHEQQVAELGDVAPEIVASGRQQDLEALLQRIGRNDCKLIVVHGLSGVGKSSLVAAGLVPALQHRAIGTQENLPVLMRKYTDWVEVLGQELAQALSAIAQQRELATLQGRTFQVKPTAKHTLPTILERLRQNEQDNLRTILIFDQFEEFFFACTEPLQRRQFFEFLGECLNVLSLKVVLSLREDYLHYLLECNRLESMKIIEQDILGCRVLYGLGNFTSTAAKAIIQNLTERAQFYLEPALVDRVVGDLAGELEEVRPIELQIVGAQLQTEAITTLEQYDQRGPKQELVKRYLSEVVEDCGPENHDVAELVLYLLTDEKGTRPLKTRAELERDLQALVTEANGGAKKLDLVLQIFVESGLVVLLKESPADRYQLVHDYLAAFIRQQQEPKLQALMAELEKERQQRKLGEDKLNKFLKRALIGSVAAGFCLAALATVAFVSARQANEQSQQAERQRQQAEEQRQRAELSEITALNTSSEVLFASNQTFDALVKGLQAASQLQHSNQVALDRQMETAATLRQAIYATQERNRLETHNGSVYSVSFSPDGKTIASASDDNTIKLWNLQGQEIKSLKGHNGYVLSVSFSPDGKTIASASGDNTIKLWNLQGQEIKSLKGHNGSVYSVSFSPDGKTIASASDDNTIKLWNFDFQDLVTRSCTWLGNYLITHPESLLELKSCQTSALVRAAAPTLVVQGEELARRGNVGDAVTKFQQALAWNSELKLEPKQKAQDLAQSQQLLTEGEDLAKQENLQGTIAKFKEAVKLDPSLEIKPENQAKQLVAAALTQKAQALVEEKKYKEASSTYAKAQELEPDTVVVDFLNSLCWQGSLNGAAQDVLKSCEQVASLAPEHGGIRDSRGVARALTGNAQGAIADFQAFINWVSEENQGSDAKEVKAQRQRWIIALKAGKNPFTPEELKKLREE</sequence>
<dbReference type="Proteomes" id="UP001464891">
    <property type="component" value="Unassembled WGS sequence"/>
</dbReference>
<evidence type="ECO:0000256" key="4">
    <source>
        <dbReference type="PROSITE-ProRule" id="PRU00339"/>
    </source>
</evidence>
<dbReference type="SMART" id="SM00028">
    <property type="entry name" value="TPR"/>
    <property type="match status" value="6"/>
</dbReference>
<organism evidence="7 8">
    <name type="scientific">Trichocoleus desertorum GB2-A4</name>
    <dbReference type="NCBI Taxonomy" id="2933944"/>
    <lineage>
        <taxon>Bacteria</taxon>
        <taxon>Bacillati</taxon>
        <taxon>Cyanobacteriota</taxon>
        <taxon>Cyanophyceae</taxon>
        <taxon>Leptolyngbyales</taxon>
        <taxon>Trichocoleusaceae</taxon>
        <taxon>Trichocoleus</taxon>
    </lineage>
</organism>
<evidence type="ECO:0000313" key="8">
    <source>
        <dbReference type="Proteomes" id="UP001464891"/>
    </source>
</evidence>
<protein>
    <submittedName>
        <fullName evidence="7">AAA family ATPase</fullName>
    </submittedName>
</protein>
<dbReference type="PROSITE" id="PS50005">
    <property type="entry name" value="TPR"/>
    <property type="match status" value="1"/>
</dbReference>
<dbReference type="PROSITE" id="PS50082">
    <property type="entry name" value="WD_REPEATS_2"/>
    <property type="match status" value="3"/>
</dbReference>
<comment type="caution">
    <text evidence="7">The sequence shown here is derived from an EMBL/GenBank/DDBJ whole genome shotgun (WGS) entry which is preliminary data.</text>
</comment>
<keyword evidence="5" id="KW-0175">Coiled coil</keyword>
<reference evidence="7 8" key="1">
    <citation type="submission" date="2022-04" db="EMBL/GenBank/DDBJ databases">
        <title>Positive selection, recombination, and allopatry shape intraspecific diversity of widespread and dominant cyanobacteria.</title>
        <authorList>
            <person name="Wei J."/>
            <person name="Shu W."/>
            <person name="Hu C."/>
        </authorList>
    </citation>
    <scope>NUCLEOTIDE SEQUENCE [LARGE SCALE GENOMIC DNA]</scope>
    <source>
        <strain evidence="7 8">GB2-A4</strain>
    </source>
</reference>
<dbReference type="Gene3D" id="3.40.50.300">
    <property type="entry name" value="P-loop containing nucleotide triphosphate hydrolases"/>
    <property type="match status" value="1"/>
</dbReference>
<feature type="repeat" description="WD" evidence="3">
    <location>
        <begin position="1116"/>
        <end position="1157"/>
    </location>
</feature>
<keyword evidence="4" id="KW-0802">TPR repeat</keyword>
<dbReference type="InterPro" id="IPR020472">
    <property type="entry name" value="WD40_PAC1"/>
</dbReference>
<dbReference type="InterPro" id="IPR036322">
    <property type="entry name" value="WD40_repeat_dom_sf"/>
</dbReference>
<evidence type="ECO:0000256" key="5">
    <source>
        <dbReference type="SAM" id="Coils"/>
    </source>
</evidence>
<dbReference type="InterPro" id="IPR011990">
    <property type="entry name" value="TPR-like_helical_dom_sf"/>
</dbReference>
<dbReference type="CDD" id="cd00200">
    <property type="entry name" value="WD40"/>
    <property type="match status" value="1"/>
</dbReference>
<feature type="repeat" description="WD" evidence="3">
    <location>
        <begin position="1034"/>
        <end position="1075"/>
    </location>
</feature>
<name>A0ABV0JAH3_9CYAN</name>
<proteinExistence type="predicted"/>
<dbReference type="Gene3D" id="2.130.10.10">
    <property type="entry name" value="YVTN repeat-like/Quinoprotein amine dehydrogenase"/>
    <property type="match status" value="1"/>
</dbReference>
<dbReference type="PROSITE" id="PS00678">
    <property type="entry name" value="WD_REPEATS_1"/>
    <property type="match status" value="3"/>
</dbReference>
<dbReference type="InterPro" id="IPR027417">
    <property type="entry name" value="P-loop_NTPase"/>
</dbReference>
<dbReference type="RefSeq" id="WP_190433321.1">
    <property type="nucleotide sequence ID" value="NZ_JAMPKM010000010.1"/>
</dbReference>